<feature type="region of interest" description="Disordered" evidence="2">
    <location>
        <begin position="892"/>
        <end position="933"/>
    </location>
</feature>
<sequence length="1569" mass="172842">MDMTEAQTGRIVGITHPDDPPQRLHPAGADLKTNQGYGMCSTNESSTVCPEADVSMDMTETQTGRIHTGKQQAGPTRGRASLAANGRRPSTAAPTSNSEDTICLDGDISMDMTEAQTGRIFGVTPSDAAPLSVLSTTQPFSPEDGNSKSKQRYESHGAPRVRASLAFNARRPSTAAPPSNDLSTLTCPDGDISMDLTRAQTGRIVEIALAHDDPHLSSQGVYPQGSDLKIQTAQMTSKQMEHFATDSVLPQTNKQQFGATWGRPSLAPHAKMPSTVAPPSNARRSTVVCPDGDVSMDMTETQTGRIVGLTPADDPQLFVASPDVYPETRDLKRQTESVLYTRKQQAGPTRGRASLAFNARRPSTAAPPLNDDPSTVTCPDGDISMDLTRAQTGRIVEIALAHDDPYLSSQGAYPQGSDLKIQTAQTTSKQTGHFATDSVLPQTNKQQFGSTWGRPSLAPHSKMPSTVVPPSNARRSTVVGPEVDVSMDMTEVQTGRISGVMPIDDPPQPPSAAPKYDKRGPNGHQTPSALIAKTPSTAAPFTNYQESDTVDDGCDVSMDMTEAQTGGILGVSGADDPTQSLSTSQGAFQQNDEAAKLNLQSADPPGASVFTGAKKSLVERRQMTDSKVEEEQLRTDQAVPNVMSCLGRKSEVILPRQDPLLKFTHRNTDLPSTVKTTQRNRSLTARGRSLGFKSSFPLTGLPWTNAAITKPVTTADQQPLPGGMEQPEENAAHVTVDVAPARDDHSQNETTRDFPGGNMSMDMTDVQTGHIPGPTSDVSPTAEPGPDLTKTTLLQGNTQMDTHPHEAVNRETPEDKSEPKKTESLSGAAVEQNTEEPCSRKSRRISLANLQSKARRLSQMINAAPEAFALEGATATLPQTDQDSDLKTLKDKTLPLPSAAPGPVRDVTWSKPQDSSKDECPTPEEVFPTTPHHLKTKLMSRLSVGAFKPKLPQRNTSSDTKKKNSDDDVTKAMTVNLTAHLGDGDNDVSDIYEEELGSYEDVSETLDNSSPPKLDSKEPEEDDVPEEEAVAGKKRPLPKDENRGDENMKRRRSSTESSADVVGMHHQSLQEFDSNSAPNTTTHTTDYSSSSHASSMRCEGTFESTFKQSMFESQLEDYTSETQRKLDDGSMTVLEFLKLFNIDFVIHNPRQSVLPGKIPSETQRTQMDVLKDRHISLPRQLVYEEDVQELKEKVEGLKMRMQDLDKPLRMVNKDLWEELRDSSEKELKSFGSSLKERNNFYKKMGKARSHEMKEVLYRNLVQTNQEEQQKLRGTIDRADEMIRSLDECISQLESELAEIEEKGSEEKPSLKTLQQELETVTKAVAENERQQSELELQNKQNSSKTERLKVETKNLRKHVDTLHRITEWTFGDRTDDSTVYSFLYDSVHLQVDYGKSQETADGHSEREIKDIAFKLRLNGQTSECHARLVHKLVSQFVRGQRSLVEKYPTSGHVPKLLHDVSLVVSRCRLLGEELRLLKMWGATKLDILDLTCLDTQVHVVFSSLKKLSKFQVVFSITLKQRLCVVKLERCSNIYGQAEIQKIDDIVASFTPGRNVFTKIIKRIHADLLR</sequence>
<dbReference type="GeneTree" id="ENSGT00410000025918"/>
<feature type="region of interest" description="Disordered" evidence="2">
    <location>
        <begin position="1"/>
        <end position="22"/>
    </location>
</feature>
<dbReference type="Pfam" id="PF15402">
    <property type="entry name" value="MELT_2"/>
    <property type="match status" value="6"/>
</dbReference>
<evidence type="ECO:0000256" key="2">
    <source>
        <dbReference type="SAM" id="MobiDB-lite"/>
    </source>
</evidence>
<feature type="region of interest" description="Disordered" evidence="2">
    <location>
        <begin position="61"/>
        <end position="103"/>
    </location>
</feature>
<feature type="compositionally biased region" description="Basic and acidic residues" evidence="2">
    <location>
        <begin position="802"/>
        <end position="823"/>
    </location>
</feature>
<feature type="coiled-coil region" evidence="1">
    <location>
        <begin position="1275"/>
        <end position="1342"/>
    </location>
</feature>
<dbReference type="GO" id="GO:0005634">
    <property type="term" value="C:nucleus"/>
    <property type="evidence" value="ECO:0007669"/>
    <property type="project" value="TreeGrafter"/>
</dbReference>
<dbReference type="STRING" id="244447.ENSCSEP00000005506"/>
<feature type="compositionally biased region" description="Polar residues" evidence="2">
    <location>
        <begin position="1067"/>
        <end position="1079"/>
    </location>
</feature>
<feature type="compositionally biased region" description="Basic and acidic residues" evidence="2">
    <location>
        <begin position="1037"/>
        <end position="1048"/>
    </location>
</feature>
<feature type="region of interest" description="Disordered" evidence="2">
    <location>
        <begin position="999"/>
        <end position="1094"/>
    </location>
</feature>
<feature type="compositionally biased region" description="Polar residues" evidence="2">
    <location>
        <begin position="789"/>
        <end position="801"/>
    </location>
</feature>
<evidence type="ECO:0000313" key="5">
    <source>
        <dbReference type="Proteomes" id="UP000265120"/>
    </source>
</evidence>
<reference evidence="4 5" key="1">
    <citation type="journal article" date="2014" name="Nat. Genet.">
        <title>Whole-genome sequence of a flatfish provides insights into ZW sex chromosome evolution and adaptation to a benthic lifestyle.</title>
        <authorList>
            <person name="Chen S."/>
            <person name="Zhang G."/>
            <person name="Shao C."/>
            <person name="Huang Q."/>
            <person name="Liu G."/>
            <person name="Zhang P."/>
            <person name="Song W."/>
            <person name="An N."/>
            <person name="Chalopin D."/>
            <person name="Volff J.N."/>
            <person name="Hong Y."/>
            <person name="Li Q."/>
            <person name="Sha Z."/>
            <person name="Zhou H."/>
            <person name="Xie M."/>
            <person name="Yu Q."/>
            <person name="Liu Y."/>
            <person name="Xiang H."/>
            <person name="Wang N."/>
            <person name="Wu K."/>
            <person name="Yang C."/>
            <person name="Zhou Q."/>
            <person name="Liao X."/>
            <person name="Yang L."/>
            <person name="Hu Q."/>
            <person name="Zhang J."/>
            <person name="Meng L."/>
            <person name="Jin L."/>
            <person name="Tian Y."/>
            <person name="Lian J."/>
            <person name="Yang J."/>
            <person name="Miao G."/>
            <person name="Liu S."/>
            <person name="Liang Z."/>
            <person name="Yan F."/>
            <person name="Li Y."/>
            <person name="Sun B."/>
            <person name="Zhang H."/>
            <person name="Zhang J."/>
            <person name="Zhu Y."/>
            <person name="Du M."/>
            <person name="Zhao Y."/>
            <person name="Schartl M."/>
            <person name="Tang Q."/>
            <person name="Wang J."/>
        </authorList>
    </citation>
    <scope>NUCLEOTIDE SEQUENCE</scope>
</reference>
<feature type="region of interest" description="Disordered" evidence="2">
    <location>
        <begin position="422"/>
        <end position="551"/>
    </location>
</feature>
<dbReference type="InterPro" id="IPR037388">
    <property type="entry name" value="Blinkin"/>
</dbReference>
<dbReference type="Pfam" id="PF18210">
    <property type="entry name" value="Knl1_RWD_C"/>
    <property type="match status" value="1"/>
</dbReference>
<feature type="compositionally biased region" description="Polar residues" evidence="2">
    <location>
        <begin position="523"/>
        <end position="547"/>
    </location>
</feature>
<dbReference type="OrthoDB" id="6132334at2759"/>
<feature type="region of interest" description="Disordered" evidence="2">
    <location>
        <begin position="946"/>
        <end position="969"/>
    </location>
</feature>
<keyword evidence="5" id="KW-1185">Reference proteome</keyword>
<name>A0A3P8UXL3_CYNSE</name>
<evidence type="ECO:0000313" key="4">
    <source>
        <dbReference type="Ensembl" id="ENSCSEP00000005506.1"/>
    </source>
</evidence>
<dbReference type="GeneID" id="112486250"/>
<reference evidence="4" key="3">
    <citation type="submission" date="2025-09" db="UniProtKB">
        <authorList>
            <consortium name="Ensembl"/>
        </authorList>
    </citation>
    <scope>IDENTIFICATION</scope>
</reference>
<dbReference type="InterPro" id="IPR040850">
    <property type="entry name" value="Knl1_RWD_C"/>
</dbReference>
<feature type="region of interest" description="Disordered" evidence="2">
    <location>
        <begin position="740"/>
        <end position="843"/>
    </location>
</feature>
<feature type="compositionally biased region" description="Polar residues" evidence="2">
    <location>
        <begin position="61"/>
        <end position="74"/>
    </location>
</feature>
<dbReference type="InParanoid" id="A0A3P8UXL3"/>
<dbReference type="GO" id="GO:0034501">
    <property type="term" value="P:protein localization to kinetochore"/>
    <property type="evidence" value="ECO:0007669"/>
    <property type="project" value="InterPro"/>
</dbReference>
<dbReference type="PANTHER" id="PTHR16520:SF3">
    <property type="entry name" value="KINETOCHORE SCAFFOLD 1"/>
    <property type="match status" value="1"/>
</dbReference>
<dbReference type="PANTHER" id="PTHR16520">
    <property type="entry name" value="KINETOCHORE SCAFFOLD 1"/>
    <property type="match status" value="1"/>
</dbReference>
<feature type="compositionally biased region" description="Acidic residues" evidence="2">
    <location>
        <begin position="1018"/>
        <end position="1029"/>
    </location>
</feature>
<dbReference type="Ensembl" id="ENSCSET00000005566.1">
    <property type="protein sequence ID" value="ENSCSEP00000005506.1"/>
    <property type="gene ID" value="ENSCSEG00000003565.1"/>
</dbReference>
<evidence type="ECO:0000259" key="3">
    <source>
        <dbReference type="Pfam" id="PF18210"/>
    </source>
</evidence>
<organism evidence="4 5">
    <name type="scientific">Cynoglossus semilaevis</name>
    <name type="common">Tongue sole</name>
    <dbReference type="NCBI Taxonomy" id="244447"/>
    <lineage>
        <taxon>Eukaryota</taxon>
        <taxon>Metazoa</taxon>
        <taxon>Chordata</taxon>
        <taxon>Craniata</taxon>
        <taxon>Vertebrata</taxon>
        <taxon>Euteleostomi</taxon>
        <taxon>Actinopterygii</taxon>
        <taxon>Neopterygii</taxon>
        <taxon>Teleostei</taxon>
        <taxon>Neoteleostei</taxon>
        <taxon>Acanthomorphata</taxon>
        <taxon>Carangaria</taxon>
        <taxon>Pleuronectiformes</taxon>
        <taxon>Pleuronectoidei</taxon>
        <taxon>Cynoglossidae</taxon>
        <taxon>Cynoglossinae</taxon>
        <taxon>Cynoglossus</taxon>
    </lineage>
</organism>
<feature type="compositionally biased region" description="Basic and acidic residues" evidence="2">
    <location>
        <begin position="959"/>
        <end position="969"/>
    </location>
</feature>
<dbReference type="RefSeq" id="XP_024912843.1">
    <property type="nucleotide sequence ID" value="XM_025057075.1"/>
</dbReference>
<feature type="compositionally biased region" description="Basic and acidic residues" evidence="2">
    <location>
        <begin position="740"/>
        <end position="752"/>
    </location>
</feature>
<keyword evidence="1" id="KW-0175">Coiled coil</keyword>
<dbReference type="GO" id="GO:0008608">
    <property type="term" value="P:attachment of spindle microtubules to kinetochore"/>
    <property type="evidence" value="ECO:0007669"/>
    <property type="project" value="InterPro"/>
</dbReference>
<evidence type="ECO:0000256" key="1">
    <source>
        <dbReference type="SAM" id="Coils"/>
    </source>
</evidence>
<feature type="region of interest" description="Disordered" evidence="2">
    <location>
        <begin position="130"/>
        <end position="158"/>
    </location>
</feature>
<protein>
    <submittedName>
        <fullName evidence="4">Kinetochore scaffold 1</fullName>
    </submittedName>
</protein>
<dbReference type="CDD" id="cd22817">
    <property type="entry name" value="DRWD-N_Knl1"/>
    <property type="match status" value="1"/>
</dbReference>
<proteinExistence type="predicted"/>
<accession>A0A3P8UXL3</accession>
<feature type="compositionally biased region" description="Basic and acidic residues" evidence="2">
    <location>
        <begin position="145"/>
        <end position="157"/>
    </location>
</feature>
<feature type="compositionally biased region" description="Polar residues" evidence="2">
    <location>
        <begin position="422"/>
        <end position="450"/>
    </location>
</feature>
<reference evidence="4" key="2">
    <citation type="submission" date="2025-08" db="UniProtKB">
        <authorList>
            <consortium name="Ensembl"/>
        </authorList>
    </citation>
    <scope>IDENTIFICATION</scope>
</reference>
<feature type="compositionally biased region" description="Low complexity" evidence="2">
    <location>
        <begin position="1080"/>
        <end position="1094"/>
    </location>
</feature>
<feature type="domain" description="Knl1 C-terminal RWD" evidence="3">
    <location>
        <begin position="1313"/>
        <end position="1471"/>
    </location>
</feature>
<dbReference type="Proteomes" id="UP000265120">
    <property type="component" value="Chromosome 7"/>
</dbReference>